<dbReference type="InterPro" id="IPR052523">
    <property type="entry name" value="Trichothecene_AcTrans"/>
</dbReference>
<evidence type="ECO:0000259" key="1">
    <source>
        <dbReference type="PROSITE" id="PS51186"/>
    </source>
</evidence>
<feature type="domain" description="N-acetyltransferase" evidence="1">
    <location>
        <begin position="54"/>
        <end position="197"/>
    </location>
</feature>
<dbReference type="Pfam" id="PF00583">
    <property type="entry name" value="Acetyltransf_1"/>
    <property type="match status" value="1"/>
</dbReference>
<dbReference type="SUPFAM" id="SSF55729">
    <property type="entry name" value="Acyl-CoA N-acyltransferases (Nat)"/>
    <property type="match status" value="1"/>
</dbReference>
<dbReference type="Proteomes" id="UP001589667">
    <property type="component" value="Unassembled WGS sequence"/>
</dbReference>
<evidence type="ECO:0000313" key="2">
    <source>
        <dbReference type="EMBL" id="MFB9640750.1"/>
    </source>
</evidence>
<reference evidence="2 3" key="1">
    <citation type="submission" date="2024-09" db="EMBL/GenBank/DDBJ databases">
        <authorList>
            <person name="Sun Q."/>
            <person name="Mori K."/>
        </authorList>
    </citation>
    <scope>NUCLEOTIDE SEQUENCE [LARGE SCALE GENOMIC DNA]</scope>
    <source>
        <strain evidence="2 3">JCM 14321</strain>
    </source>
</reference>
<dbReference type="RefSeq" id="WP_157423819.1">
    <property type="nucleotide sequence ID" value="NZ_BAAANI010000008.1"/>
</dbReference>
<keyword evidence="2" id="KW-0808">Transferase</keyword>
<keyword evidence="3" id="KW-1185">Reference proteome</keyword>
<dbReference type="InterPro" id="IPR000182">
    <property type="entry name" value="GNAT_dom"/>
</dbReference>
<dbReference type="PANTHER" id="PTHR42791">
    <property type="entry name" value="GNAT FAMILY ACETYLTRANSFERASE"/>
    <property type="match status" value="1"/>
</dbReference>
<dbReference type="Gene3D" id="3.40.630.30">
    <property type="match status" value="1"/>
</dbReference>
<protein>
    <submittedName>
        <fullName evidence="2">GNAT family N-acetyltransferase</fullName>
        <ecNumber evidence="2">2.3.1.-</ecNumber>
    </submittedName>
</protein>
<dbReference type="EC" id="2.3.1.-" evidence="2"/>
<dbReference type="InterPro" id="IPR016181">
    <property type="entry name" value="Acyl_CoA_acyltransferase"/>
</dbReference>
<dbReference type="GO" id="GO:0016746">
    <property type="term" value="F:acyltransferase activity"/>
    <property type="evidence" value="ECO:0007669"/>
    <property type="project" value="UniProtKB-KW"/>
</dbReference>
<organism evidence="2 3">
    <name type="scientific">Agromyces lapidis</name>
    <dbReference type="NCBI Taxonomy" id="279574"/>
    <lineage>
        <taxon>Bacteria</taxon>
        <taxon>Bacillati</taxon>
        <taxon>Actinomycetota</taxon>
        <taxon>Actinomycetes</taxon>
        <taxon>Micrococcales</taxon>
        <taxon>Microbacteriaceae</taxon>
        <taxon>Agromyces</taxon>
    </lineage>
</organism>
<dbReference type="EMBL" id="JBHMBL010000001">
    <property type="protein sequence ID" value="MFB9640750.1"/>
    <property type="molecule type" value="Genomic_DNA"/>
</dbReference>
<proteinExistence type="predicted"/>
<accession>A0ABV5SK90</accession>
<dbReference type="PANTHER" id="PTHR42791:SF1">
    <property type="entry name" value="N-ACETYLTRANSFERASE DOMAIN-CONTAINING PROTEIN"/>
    <property type="match status" value="1"/>
</dbReference>
<evidence type="ECO:0000313" key="3">
    <source>
        <dbReference type="Proteomes" id="UP001589667"/>
    </source>
</evidence>
<keyword evidence="2" id="KW-0012">Acyltransferase</keyword>
<name>A0ABV5SK90_9MICO</name>
<comment type="caution">
    <text evidence="2">The sequence shown here is derived from an EMBL/GenBank/DDBJ whole genome shotgun (WGS) entry which is preliminary data.</text>
</comment>
<gene>
    <name evidence="2" type="ORF">ACFFQV_00465</name>
</gene>
<dbReference type="PROSITE" id="PS51186">
    <property type="entry name" value="GNAT"/>
    <property type="match status" value="1"/>
</dbReference>
<sequence>MHLRLADDADAPAIATTLALAFAEDPVWGPVLRRPDGDTSHLEPLWRRFVEGALPYRTVWVVDDGDAVAVWLPSGEPEMTEQQFAEVEAIVEARLDAEQRRAFDGLMAAFESNHPHGERHMYLSLLASNPSRRGEGLGQRMLAENLRSFAAEGLPAYLESTNPENDRRYERAGFRRVGGFASPLDGAPVTTMWRPLDA</sequence>